<gene>
    <name evidence="2" type="primary">LOC106811486</name>
</gene>
<dbReference type="PANTHER" id="PTHR37984">
    <property type="entry name" value="PROTEIN CBG26694"/>
    <property type="match status" value="1"/>
</dbReference>
<reference evidence="2" key="1">
    <citation type="submission" date="2025-08" db="UniProtKB">
        <authorList>
            <consortium name="RefSeq"/>
        </authorList>
    </citation>
    <scope>IDENTIFICATION</scope>
</reference>
<organism evidence="1 2">
    <name type="scientific">Priapulus caudatus</name>
    <name type="common">Priapulid worm</name>
    <dbReference type="NCBI Taxonomy" id="37621"/>
    <lineage>
        <taxon>Eukaryota</taxon>
        <taxon>Metazoa</taxon>
        <taxon>Ecdysozoa</taxon>
        <taxon>Scalidophora</taxon>
        <taxon>Priapulida</taxon>
        <taxon>Priapulimorpha</taxon>
        <taxon>Priapulimorphida</taxon>
        <taxon>Priapulidae</taxon>
        <taxon>Priapulus</taxon>
    </lineage>
</organism>
<dbReference type="SUPFAM" id="SSF56672">
    <property type="entry name" value="DNA/RNA polymerases"/>
    <property type="match status" value="1"/>
</dbReference>
<dbReference type="Proteomes" id="UP000695022">
    <property type="component" value="Unplaced"/>
</dbReference>
<name>A0ABM1EEJ0_PRICU</name>
<proteinExistence type="predicted"/>
<dbReference type="GeneID" id="106811486"/>
<evidence type="ECO:0000313" key="1">
    <source>
        <dbReference type="Proteomes" id="UP000695022"/>
    </source>
</evidence>
<keyword evidence="1" id="KW-1185">Reference proteome</keyword>
<dbReference type="Gene3D" id="3.10.10.10">
    <property type="entry name" value="HIV Type 1 Reverse Transcriptase, subunit A, domain 1"/>
    <property type="match status" value="1"/>
</dbReference>
<dbReference type="InterPro" id="IPR043128">
    <property type="entry name" value="Rev_trsase/Diguanyl_cyclase"/>
</dbReference>
<dbReference type="RefSeq" id="XP_014670611.1">
    <property type="nucleotide sequence ID" value="XM_014815125.1"/>
</dbReference>
<dbReference type="PANTHER" id="PTHR37984:SF7">
    <property type="entry name" value="INTEGRASE CATALYTIC DOMAIN-CONTAINING PROTEIN"/>
    <property type="match status" value="1"/>
</dbReference>
<sequence>MEQFKPSSQLNFDGNLGENWKTWRQRFELYLTASGAVRKDGATKIAILLHTIGDKGIKIYNTFTYEDQEDNDNLDVVLQKFNEYYSRLKERLLRDADNPKLDRIVELCRAAEASARQFREIENVATTSINAVSSKRQKYRQLQAKSQTGKFHHKPKPQAASKFNCGAEANVLPEKHYAKLHVKPCLRKTQTVLSAYGGLKLQPLGCISTKIRGTDVELYVVKTDSEPILGLKSCQNLKLIAKLESVIEEKPLTRDNAMKEYENVFKGLGKFERTYKIELDPSINPVVYPPRKVPFSLQRKLKDTLDRIEAEGGITPGEEPTDWVNSLVIVEKKNGSLRLCLDARDLNTVIRRKHYKIPTPEDVAAQLHGKKFFTILDEKVPMHVQYAVFPIPVSENAFRYLFSQ</sequence>
<accession>A0ABM1EEJ0</accession>
<dbReference type="InterPro" id="IPR050951">
    <property type="entry name" value="Retrovirus_Pol_polyprotein"/>
</dbReference>
<dbReference type="InterPro" id="IPR043502">
    <property type="entry name" value="DNA/RNA_pol_sf"/>
</dbReference>
<dbReference type="Gene3D" id="3.30.70.270">
    <property type="match status" value="1"/>
</dbReference>
<protein>
    <submittedName>
        <fullName evidence="2">Uncharacterized protein LOC106811486</fullName>
    </submittedName>
</protein>
<evidence type="ECO:0000313" key="2">
    <source>
        <dbReference type="RefSeq" id="XP_014670611.1"/>
    </source>
</evidence>